<proteinExistence type="predicted"/>
<keyword evidence="2" id="KW-1185">Reference proteome</keyword>
<gene>
    <name evidence="1" type="ORF">Q75_17020</name>
</gene>
<reference evidence="1 2" key="1">
    <citation type="journal article" date="2016" name="Front. Microbiol.">
        <title>Microevolution Analysis of Bacillus coahuilensis Unveils Differences in Phosphorus Acquisition Strategies and Their Regulation.</title>
        <authorList>
            <person name="Gomez-Lunar Z."/>
            <person name="Hernandez-Gonzalez I."/>
            <person name="Rodriguez-Torres M.D."/>
            <person name="Souza V."/>
            <person name="Olmedo-Alvarez G."/>
        </authorList>
    </citation>
    <scope>NUCLEOTIDE SEQUENCE [LARGE SCALE GENOMIC DNA]</scope>
    <source>
        <strain evidence="2">p1.1.43</strain>
    </source>
</reference>
<name>A0A147K3Z0_9BACI</name>
<dbReference type="PATRIC" id="fig|1150625.3.peg.3574"/>
<dbReference type="RefSeq" id="WP_059352094.1">
    <property type="nucleotide sequence ID" value="NZ_LDYG01000057.1"/>
</dbReference>
<sequence>MFIMGLDLSGPSNHKDTSLAICTNEEGTLQVTELLEGVSDVRILERVEYYSRLGEVAIGIDSPLSYEDGGGDRPSDRALRQFIVSIGMKSGSIMPPTMNRMVYLTLRGIRLTREIEANFTGVKIAEVHPGAILGARIVHDSQWLDHILNYKSEPRRLGELLDWLEDQGLQHIPRGRVTTSHCFDALVAAFGAWHWADPSLGPAWLFPKELPLHPYDFCC</sequence>
<evidence type="ECO:0000313" key="2">
    <source>
        <dbReference type="Proteomes" id="UP000074108"/>
    </source>
</evidence>
<comment type="caution">
    <text evidence="1">The sequence shown here is derived from an EMBL/GenBank/DDBJ whole genome shotgun (WGS) entry which is preliminary data.</text>
</comment>
<accession>A0A147K3Z0</accession>
<evidence type="ECO:0008006" key="3">
    <source>
        <dbReference type="Google" id="ProtNLM"/>
    </source>
</evidence>
<dbReference type="EMBL" id="LDYG01000057">
    <property type="protein sequence ID" value="KUP04016.1"/>
    <property type="molecule type" value="Genomic_DNA"/>
</dbReference>
<organism evidence="1 2">
    <name type="scientific">Bacillus coahuilensis p1.1.43</name>
    <dbReference type="NCBI Taxonomy" id="1150625"/>
    <lineage>
        <taxon>Bacteria</taxon>
        <taxon>Bacillati</taxon>
        <taxon>Bacillota</taxon>
        <taxon>Bacilli</taxon>
        <taxon>Bacillales</taxon>
        <taxon>Bacillaceae</taxon>
        <taxon>Bacillus</taxon>
    </lineage>
</organism>
<dbReference type="OrthoDB" id="5783260at2"/>
<dbReference type="AlphaFoldDB" id="A0A147K3Z0"/>
<dbReference type="Pfam" id="PF04250">
    <property type="entry name" value="DUF429"/>
    <property type="match status" value="1"/>
</dbReference>
<dbReference type="InterPro" id="IPR007362">
    <property type="entry name" value="DUF429"/>
</dbReference>
<evidence type="ECO:0000313" key="1">
    <source>
        <dbReference type="EMBL" id="KUP04016.1"/>
    </source>
</evidence>
<protein>
    <recommendedName>
        <fullName evidence="3">DUF429 domain-containing protein</fullName>
    </recommendedName>
</protein>
<dbReference type="Proteomes" id="UP000074108">
    <property type="component" value="Unassembled WGS sequence"/>
</dbReference>